<dbReference type="Pfam" id="PF16025">
    <property type="entry name" value="CaM_bind"/>
    <property type="match status" value="1"/>
</dbReference>
<reference evidence="4" key="1">
    <citation type="journal article" date="2015" name="Proc. Natl. Acad. Sci. U.S.A.">
        <title>Genome sequence of the Asian Tiger mosquito, Aedes albopictus, reveals insights into its biology, genetics, and evolution.</title>
        <authorList>
            <person name="Chen X.G."/>
            <person name="Jiang X."/>
            <person name="Gu J."/>
            <person name="Xu M."/>
            <person name="Wu Y."/>
            <person name="Deng Y."/>
            <person name="Zhang C."/>
            <person name="Bonizzoni M."/>
            <person name="Dermauw W."/>
            <person name="Vontas J."/>
            <person name="Armbruster P."/>
            <person name="Huang X."/>
            <person name="Yang Y."/>
            <person name="Zhang H."/>
            <person name="He W."/>
            <person name="Peng H."/>
            <person name="Liu Y."/>
            <person name="Wu K."/>
            <person name="Chen J."/>
            <person name="Lirakis M."/>
            <person name="Topalis P."/>
            <person name="Van Leeuwen T."/>
            <person name="Hall A.B."/>
            <person name="Jiang X."/>
            <person name="Thorpe C."/>
            <person name="Mueller R.L."/>
            <person name="Sun C."/>
            <person name="Waterhouse R.M."/>
            <person name="Yan G."/>
            <person name="Tu Z.J."/>
            <person name="Fang X."/>
            <person name="James A.A."/>
        </authorList>
    </citation>
    <scope>NUCLEOTIDE SEQUENCE [LARGE SCALE GENOMIC DNA]</scope>
    <source>
        <strain evidence="4">Foshan</strain>
    </source>
</reference>
<dbReference type="RefSeq" id="XP_062700978.1">
    <property type="nucleotide sequence ID" value="XM_062844994.1"/>
</dbReference>
<dbReference type="InterPro" id="IPR033207">
    <property type="entry name" value="CCP110"/>
</dbReference>
<name>A0ABM1Z0D6_AEDAL</name>
<feature type="coiled-coil region" evidence="1">
    <location>
        <begin position="22"/>
        <end position="56"/>
    </location>
</feature>
<dbReference type="Proteomes" id="UP000069940">
    <property type="component" value="Unassembled WGS sequence"/>
</dbReference>
<evidence type="ECO:0000256" key="1">
    <source>
        <dbReference type="SAM" id="Coils"/>
    </source>
</evidence>
<feature type="compositionally biased region" description="Low complexity" evidence="2">
    <location>
        <begin position="665"/>
        <end position="687"/>
    </location>
</feature>
<evidence type="ECO:0000256" key="2">
    <source>
        <dbReference type="SAM" id="MobiDB-lite"/>
    </source>
</evidence>
<dbReference type="PROSITE" id="PS50096">
    <property type="entry name" value="IQ"/>
    <property type="match status" value="1"/>
</dbReference>
<sequence length="750" mass="83651">MSSGFSSVFKINGVPILPPVMTDEVRAEVARYRQMAVQLEQKLQSLKIDRTIVEDAENVCSKDATVDCDQPKEEDEPCRKPEDVSAVLVRRGSFTLEAPSPGLGKLPQTSTTPLKEKQPELVVDSDEEESPRPRLIRSNSYTLDSPSPLLMKHLHNQSLNIKSSASMGEIETGTGKSHVKKLDFGGGGESVAKKAAKTAHQGVKPKWVSTKKVSPKPLSPVKKYKSPYESAAKALAAATKKKPKQRERSLESPLKRPSKPAESTPLSDCQQRMKEMQAEHERRVKELLKRQEEEQLKLQESFRQQQEELMKMLPMPLLDQIHTSTPLLTSPDESTVGEEEGGDAAKPSFRTLNISSKDFVNNNESQSSIGHASSSRHTVVSSDASRTSLDLENSDELYRTCENNVLSRRASAGGEPSVLSASIRDANGNGPYDDVRNYLETIGQSLQDDDLKQLSRLDTNDRPSYDQQTRIRHQAASLINAYARGYLTRRLFQTGHVQKMVQVIRDTLLFILDLHHERHSARQQVRSPADVQLKRTLLQQLTSACYQLHEVFFETTVPQRMAIIRRDRDALRRKLENRPRTAGSVGSTVSSRSSVSNSSAATATKKQTNAYRKLQMCSLYSVNIEGEPSNAEETASIATNEGSMNGSMHDVDPVLQKSREYLCNSAPPSRSSLHSSSSTRRNSPAPSLSATVVSRLVHQMKQAIAPQQQQQQYCQEETNKLKLLRPKTSEAALIGASAYHRRTHWDQKYF</sequence>
<dbReference type="PANTHER" id="PTHR13594:SF1">
    <property type="entry name" value="CENTRIOLAR COILED-COIL PROTEIN OF 110 KDA"/>
    <property type="match status" value="1"/>
</dbReference>
<feature type="region of interest" description="Disordered" evidence="2">
    <location>
        <begin position="96"/>
        <end position="141"/>
    </location>
</feature>
<dbReference type="EnsemblMetazoa" id="AALFPA23_013793.R20009">
    <property type="protein sequence ID" value="AALFPA23_013793.P20009"/>
    <property type="gene ID" value="AALFPA23_013793"/>
</dbReference>
<dbReference type="GeneID" id="109410145"/>
<feature type="compositionally biased region" description="Basic and acidic residues" evidence="2">
    <location>
        <begin position="271"/>
        <end position="281"/>
    </location>
</feature>
<feature type="region of interest" description="Disordered" evidence="2">
    <location>
        <begin position="170"/>
        <end position="281"/>
    </location>
</feature>
<feature type="region of interest" description="Disordered" evidence="2">
    <location>
        <begin position="327"/>
        <end position="388"/>
    </location>
</feature>
<feature type="compositionally biased region" description="Polar residues" evidence="2">
    <location>
        <begin position="631"/>
        <end position="646"/>
    </location>
</feature>
<evidence type="ECO:0000313" key="3">
    <source>
        <dbReference type="EnsemblMetazoa" id="AALFPA23_013793.P20009"/>
    </source>
</evidence>
<feature type="compositionally biased region" description="Low complexity" evidence="2">
    <location>
        <begin position="208"/>
        <end position="221"/>
    </location>
</feature>
<feature type="compositionally biased region" description="Low complexity" evidence="2">
    <location>
        <begin position="580"/>
        <end position="604"/>
    </location>
</feature>
<feature type="region of interest" description="Disordered" evidence="2">
    <location>
        <begin position="663"/>
        <end position="689"/>
    </location>
</feature>
<keyword evidence="1" id="KW-0175">Coiled coil</keyword>
<accession>A0ABM1Z0D6</accession>
<proteinExistence type="predicted"/>
<dbReference type="PANTHER" id="PTHR13594">
    <property type="entry name" value="CENTRIOLAR COILED-COIL PROTEIN OF 110 KDA"/>
    <property type="match status" value="1"/>
</dbReference>
<feature type="region of interest" description="Disordered" evidence="2">
    <location>
        <begin position="574"/>
        <end position="605"/>
    </location>
</feature>
<organism evidence="3 4">
    <name type="scientific">Aedes albopictus</name>
    <name type="common">Asian tiger mosquito</name>
    <name type="synonym">Stegomyia albopicta</name>
    <dbReference type="NCBI Taxonomy" id="7160"/>
    <lineage>
        <taxon>Eukaryota</taxon>
        <taxon>Metazoa</taxon>
        <taxon>Ecdysozoa</taxon>
        <taxon>Arthropoda</taxon>
        <taxon>Hexapoda</taxon>
        <taxon>Insecta</taxon>
        <taxon>Pterygota</taxon>
        <taxon>Neoptera</taxon>
        <taxon>Endopterygota</taxon>
        <taxon>Diptera</taxon>
        <taxon>Nematocera</taxon>
        <taxon>Culicoidea</taxon>
        <taxon>Culicidae</taxon>
        <taxon>Culicinae</taxon>
        <taxon>Aedini</taxon>
        <taxon>Aedes</taxon>
        <taxon>Stegomyia</taxon>
    </lineage>
</organism>
<reference evidence="3" key="2">
    <citation type="submission" date="2025-05" db="UniProtKB">
        <authorList>
            <consortium name="EnsemblMetazoa"/>
        </authorList>
    </citation>
    <scope>IDENTIFICATION</scope>
    <source>
        <strain evidence="3">Foshan</strain>
    </source>
</reference>
<feature type="region of interest" description="Disordered" evidence="2">
    <location>
        <begin position="631"/>
        <end position="650"/>
    </location>
</feature>
<protein>
    <submittedName>
        <fullName evidence="3">Uncharacterized protein</fullName>
    </submittedName>
</protein>
<keyword evidence="4" id="KW-1185">Reference proteome</keyword>
<evidence type="ECO:0000313" key="4">
    <source>
        <dbReference type="Proteomes" id="UP000069940"/>
    </source>
</evidence>
<feature type="compositionally biased region" description="Polar residues" evidence="2">
    <location>
        <begin position="350"/>
        <end position="388"/>
    </location>
</feature>